<name>A0A1I5UM36_HYMAR</name>
<keyword evidence="3" id="KW-1185">Reference proteome</keyword>
<dbReference type="Pfam" id="PF12867">
    <property type="entry name" value="DinB_2"/>
    <property type="match status" value="1"/>
</dbReference>
<accession>A0A1I5UM36</accession>
<gene>
    <name evidence="2" type="ORF">SAMN04515668_0986</name>
</gene>
<evidence type="ECO:0000313" key="3">
    <source>
        <dbReference type="Proteomes" id="UP000199029"/>
    </source>
</evidence>
<reference evidence="3" key="1">
    <citation type="submission" date="2016-10" db="EMBL/GenBank/DDBJ databases">
        <authorList>
            <person name="Varghese N."/>
            <person name="Submissions S."/>
        </authorList>
    </citation>
    <scope>NUCLEOTIDE SEQUENCE [LARGE SCALE GENOMIC DNA]</scope>
    <source>
        <strain evidence="3">OR362-8,ATCC BAA-1266,JCM 13504</strain>
    </source>
</reference>
<dbReference type="Pfam" id="PF00756">
    <property type="entry name" value="Esterase"/>
    <property type="match status" value="1"/>
</dbReference>
<feature type="domain" description="DinB-like" evidence="1">
    <location>
        <begin position="394"/>
        <end position="524"/>
    </location>
</feature>
<dbReference type="STRING" id="1227077.SAMN04515668_0986"/>
<dbReference type="AlphaFoldDB" id="A0A1I5UM36"/>
<dbReference type="InterPro" id="IPR000801">
    <property type="entry name" value="Esterase-like"/>
</dbReference>
<organism evidence="2 3">
    <name type="scientific">Hymenobacter arizonensis</name>
    <name type="common">Siccationidurans arizonensis</name>
    <dbReference type="NCBI Taxonomy" id="1227077"/>
    <lineage>
        <taxon>Bacteria</taxon>
        <taxon>Pseudomonadati</taxon>
        <taxon>Bacteroidota</taxon>
        <taxon>Cytophagia</taxon>
        <taxon>Cytophagales</taxon>
        <taxon>Hymenobacteraceae</taxon>
        <taxon>Hymenobacter</taxon>
    </lineage>
</organism>
<dbReference type="Gene3D" id="3.40.50.1820">
    <property type="entry name" value="alpha/beta hydrolase"/>
    <property type="match status" value="1"/>
</dbReference>
<dbReference type="InterPro" id="IPR024775">
    <property type="entry name" value="DinB-like"/>
</dbReference>
<dbReference type="InterPro" id="IPR029058">
    <property type="entry name" value="AB_hydrolase_fold"/>
</dbReference>
<dbReference type="PANTHER" id="PTHR48098">
    <property type="entry name" value="ENTEROCHELIN ESTERASE-RELATED"/>
    <property type="match status" value="1"/>
</dbReference>
<dbReference type="SUPFAM" id="SSF109854">
    <property type="entry name" value="DinB/YfiT-like putative metalloenzymes"/>
    <property type="match status" value="1"/>
</dbReference>
<proteinExistence type="predicted"/>
<protein>
    <submittedName>
        <fullName evidence="2">Enterochelin esterase</fullName>
    </submittedName>
</protein>
<dbReference type="InterPro" id="IPR034660">
    <property type="entry name" value="DinB/YfiT-like"/>
</dbReference>
<dbReference type="Proteomes" id="UP000199029">
    <property type="component" value="Unassembled WGS sequence"/>
</dbReference>
<dbReference type="PANTHER" id="PTHR48098:SF6">
    <property type="entry name" value="FERRI-BACILLIBACTIN ESTERASE BESA"/>
    <property type="match status" value="1"/>
</dbReference>
<dbReference type="Gene3D" id="1.20.120.450">
    <property type="entry name" value="dinb family like domain"/>
    <property type="match status" value="1"/>
</dbReference>
<sequence length="533" mass="59041">MGANSRGLRYFVFMLPDTLHSPASPAGTRLHREVLASSFLKRDVELSILLPPAEAEARSSYPVLYLNDGQDLERLNFQVTLDNLYAHHAVQPFVVVAMHANEQRVQEYGTAAHADYNGRGSLAGAYSQFVLEELLPFAQAHYQASADPAQAVMAGFSLGGLSAFDLVWHHPEVFARAGVFSGSFWWRQRAVGAGYTPADRIMHGLVRVGELHPSHRFWLQSGTLDERSDRNENGVIDSIEDCLDLIEELVKKGLDAQHSLRYVQVEGGHHHPNTWGRVMHDFLLWAFGQEGSAALMPAPLPIVRLQFDPTLAPAILSATAAAAEEPVHEPLELPNAPSHLAPHTADLMAPSLSTPPSHMPIARPAEGDFLPYAVTYINQIPEGADPREVLRGIAQEFHAIFHNLSEAQTEKGYAEGKWTLKEMLQHQIDTERIFAYRAMRFARGDSQDLPGFDQDDYVVQSGANARTMASLLAEYDATRAATQALFDSFTDEQLDRRGTANGGPTTVRALLFIVPGHELHHLHVLRERYLPIL</sequence>
<dbReference type="InterPro" id="IPR050583">
    <property type="entry name" value="Mycobacterial_A85_antigen"/>
</dbReference>
<dbReference type="SUPFAM" id="SSF53474">
    <property type="entry name" value="alpha/beta-Hydrolases"/>
    <property type="match status" value="1"/>
</dbReference>
<evidence type="ECO:0000313" key="2">
    <source>
        <dbReference type="EMBL" id="SFP96364.1"/>
    </source>
</evidence>
<evidence type="ECO:0000259" key="1">
    <source>
        <dbReference type="Pfam" id="PF12867"/>
    </source>
</evidence>
<dbReference type="EMBL" id="FOXS01000001">
    <property type="protein sequence ID" value="SFP96364.1"/>
    <property type="molecule type" value="Genomic_DNA"/>
</dbReference>